<accession>A0A9Q1EIR0</accession>
<organism evidence="1 2">
    <name type="scientific">Synaphobranchus kaupii</name>
    <name type="common">Kaup's arrowtooth eel</name>
    <dbReference type="NCBI Taxonomy" id="118154"/>
    <lineage>
        <taxon>Eukaryota</taxon>
        <taxon>Metazoa</taxon>
        <taxon>Chordata</taxon>
        <taxon>Craniata</taxon>
        <taxon>Vertebrata</taxon>
        <taxon>Euteleostomi</taxon>
        <taxon>Actinopterygii</taxon>
        <taxon>Neopterygii</taxon>
        <taxon>Teleostei</taxon>
        <taxon>Anguilliformes</taxon>
        <taxon>Synaphobranchidae</taxon>
        <taxon>Synaphobranchus</taxon>
    </lineage>
</organism>
<name>A0A9Q1EIR0_SYNKA</name>
<gene>
    <name evidence="1" type="ORF">SKAU_G00363620</name>
</gene>
<dbReference type="Proteomes" id="UP001152622">
    <property type="component" value="Chromosome 17"/>
</dbReference>
<reference evidence="1" key="1">
    <citation type="journal article" date="2023" name="Science">
        <title>Genome structures resolve the early diversification of teleost fishes.</title>
        <authorList>
            <person name="Parey E."/>
            <person name="Louis A."/>
            <person name="Montfort J."/>
            <person name="Bouchez O."/>
            <person name="Roques C."/>
            <person name="Iampietro C."/>
            <person name="Lluch J."/>
            <person name="Castinel A."/>
            <person name="Donnadieu C."/>
            <person name="Desvignes T."/>
            <person name="Floi Bucao C."/>
            <person name="Jouanno E."/>
            <person name="Wen M."/>
            <person name="Mejri S."/>
            <person name="Dirks R."/>
            <person name="Jansen H."/>
            <person name="Henkel C."/>
            <person name="Chen W.J."/>
            <person name="Zahm M."/>
            <person name="Cabau C."/>
            <person name="Klopp C."/>
            <person name="Thompson A.W."/>
            <person name="Robinson-Rechavi M."/>
            <person name="Braasch I."/>
            <person name="Lecointre G."/>
            <person name="Bobe J."/>
            <person name="Postlethwait J.H."/>
            <person name="Berthelot C."/>
            <person name="Roest Crollius H."/>
            <person name="Guiguen Y."/>
        </authorList>
    </citation>
    <scope>NUCLEOTIDE SEQUENCE</scope>
    <source>
        <strain evidence="1">WJC10195</strain>
    </source>
</reference>
<protein>
    <submittedName>
        <fullName evidence="1">Uncharacterized protein</fullName>
    </submittedName>
</protein>
<evidence type="ECO:0000313" key="2">
    <source>
        <dbReference type="Proteomes" id="UP001152622"/>
    </source>
</evidence>
<dbReference type="EMBL" id="JAINUF010000017">
    <property type="protein sequence ID" value="KAJ8339576.1"/>
    <property type="molecule type" value="Genomic_DNA"/>
</dbReference>
<proteinExistence type="predicted"/>
<comment type="caution">
    <text evidence="1">The sequence shown here is derived from an EMBL/GenBank/DDBJ whole genome shotgun (WGS) entry which is preliminary data.</text>
</comment>
<dbReference type="AlphaFoldDB" id="A0A9Q1EIR0"/>
<evidence type="ECO:0000313" key="1">
    <source>
        <dbReference type="EMBL" id="KAJ8339576.1"/>
    </source>
</evidence>
<sequence>MTSLLCNALLDSTAAAIADFASAEFHLKTRRPRRRVRAPGSDWAGVLSGDGTVAECRGTRERGALSGAEGRLAGSLAEERAVSERRGRSGERPLRRSVVFIREYTRPGLTIGHLGGRPFP</sequence>
<keyword evidence="2" id="KW-1185">Reference proteome</keyword>